<dbReference type="PANTHER" id="PTHR20963">
    <property type="entry name" value="MULTIPLE INOSITOL POLYPHOSPHATE PHOSPHATASE-RELATED"/>
    <property type="match status" value="1"/>
</dbReference>
<gene>
    <name evidence="6" type="ORF">PV09_03508</name>
</gene>
<keyword evidence="5" id="KW-1133">Transmembrane helix</keyword>
<dbReference type="VEuPathDB" id="FungiDB:PV09_03508"/>
<dbReference type="GO" id="GO:0003993">
    <property type="term" value="F:acid phosphatase activity"/>
    <property type="evidence" value="ECO:0007669"/>
    <property type="project" value="TreeGrafter"/>
</dbReference>
<sequence length="470" mass="51806">MSPQKFAASINADKHSLIHRCWIGFAVVAVVTVMKIWKQILWLPPAIAFATPSGSSPTINIYKHFGNLSPYFVPENTPASVKSGVPPGCTVEKGFLIHRHGSRQPLSDEIGVIQDLSYYVNNNTDMFSSPQEKLSPGFVFLSKGWKSTFTTNDLSAVGRQQLFDHGVALKLKYPELSTNYVLAGDQDRVVESAMWFMDGYYGRSVNSTAILNRIPENNKTISWITPMNTCEGWEYNYGGALVSEWGAIYLPPIANRINDLLAPAYPSVNFTATHVHGMFYACVYGTAVYGIGSSPWCNVFLPEEILQNEYEYDLLMRGAFGYGLPNDMGTVIGSLLVSNMTEFLQNSSGPSLSLNFGHDTTIDLGLTALGLAADRDYPTKGPINATRSWRTSKQVPFAAQMFWTSLSCDGELRIQLLLNEANFDLSPTGCASDEYGTCNFAEFLASDKVQAALHVLHEDPRWTSACAVKL</sequence>
<dbReference type="Gene3D" id="3.40.50.1240">
    <property type="entry name" value="Phosphoglycerate mutase-like"/>
    <property type="match status" value="1"/>
</dbReference>
<dbReference type="InterPro" id="IPR016274">
    <property type="entry name" value="Histidine_acid_Pase_euk"/>
</dbReference>
<dbReference type="EMBL" id="KN847537">
    <property type="protein sequence ID" value="KIW05637.1"/>
    <property type="molecule type" value="Genomic_DNA"/>
</dbReference>
<dbReference type="PANTHER" id="PTHR20963:SF42">
    <property type="entry name" value="PHOSPHOGLYCERATE MUTASE-LIKE PROTEIN"/>
    <property type="match status" value="1"/>
</dbReference>
<evidence type="ECO:0000313" key="7">
    <source>
        <dbReference type="Proteomes" id="UP000053259"/>
    </source>
</evidence>
<name>A0A0D1YY69_9PEZI</name>
<evidence type="ECO:0008006" key="8">
    <source>
        <dbReference type="Google" id="ProtNLM"/>
    </source>
</evidence>
<dbReference type="PIRSF" id="PIRSF000894">
    <property type="entry name" value="Acid_phosphatase"/>
    <property type="match status" value="1"/>
</dbReference>
<dbReference type="InterPro" id="IPR029033">
    <property type="entry name" value="His_PPase_superfam"/>
</dbReference>
<dbReference type="GeneID" id="27311481"/>
<keyword evidence="1" id="KW-0378">Hydrolase</keyword>
<dbReference type="RefSeq" id="XP_016215506.1">
    <property type="nucleotide sequence ID" value="XM_016356713.1"/>
</dbReference>
<dbReference type="Pfam" id="PF00328">
    <property type="entry name" value="His_Phos_2"/>
    <property type="match status" value="1"/>
</dbReference>
<dbReference type="SUPFAM" id="SSF53254">
    <property type="entry name" value="Phosphoglycerate mutase-like"/>
    <property type="match status" value="1"/>
</dbReference>
<organism evidence="6 7">
    <name type="scientific">Verruconis gallopava</name>
    <dbReference type="NCBI Taxonomy" id="253628"/>
    <lineage>
        <taxon>Eukaryota</taxon>
        <taxon>Fungi</taxon>
        <taxon>Dikarya</taxon>
        <taxon>Ascomycota</taxon>
        <taxon>Pezizomycotina</taxon>
        <taxon>Dothideomycetes</taxon>
        <taxon>Pleosporomycetidae</taxon>
        <taxon>Venturiales</taxon>
        <taxon>Sympoventuriaceae</taxon>
        <taxon>Verruconis</taxon>
    </lineage>
</organism>
<dbReference type="OrthoDB" id="6509975at2759"/>
<evidence type="ECO:0000256" key="2">
    <source>
        <dbReference type="ARBA" id="ARBA00023180"/>
    </source>
</evidence>
<evidence type="ECO:0000256" key="4">
    <source>
        <dbReference type="PIRSR" id="PIRSR000894-2"/>
    </source>
</evidence>
<keyword evidence="5" id="KW-0472">Membrane</keyword>
<proteinExistence type="predicted"/>
<feature type="active site" description="Proton donor" evidence="3">
    <location>
        <position position="359"/>
    </location>
</feature>
<dbReference type="AlphaFoldDB" id="A0A0D1YY69"/>
<evidence type="ECO:0000256" key="5">
    <source>
        <dbReference type="SAM" id="Phobius"/>
    </source>
</evidence>
<evidence type="ECO:0000256" key="3">
    <source>
        <dbReference type="PIRSR" id="PIRSR000894-1"/>
    </source>
</evidence>
<dbReference type="HOGENOM" id="CLU_020880_3_2_1"/>
<keyword evidence="5" id="KW-0812">Transmembrane</keyword>
<dbReference type="InParanoid" id="A0A0D1YY69"/>
<feature type="active site" description="Nucleophile" evidence="3">
    <location>
        <position position="100"/>
    </location>
</feature>
<keyword evidence="2" id="KW-0325">Glycoprotein</keyword>
<protein>
    <recommendedName>
        <fullName evidence="8">3-phytase</fullName>
    </recommendedName>
</protein>
<dbReference type="STRING" id="253628.A0A0D1YY69"/>
<feature type="disulfide bond" evidence="4">
    <location>
        <begin position="89"/>
        <end position="408"/>
    </location>
</feature>
<feature type="disulfide bond" evidence="4">
    <location>
        <begin position="282"/>
        <end position="297"/>
    </location>
</feature>
<dbReference type="CDD" id="cd07061">
    <property type="entry name" value="HP_HAP_like"/>
    <property type="match status" value="1"/>
</dbReference>
<keyword evidence="7" id="KW-1185">Reference proteome</keyword>
<evidence type="ECO:0000313" key="6">
    <source>
        <dbReference type="EMBL" id="KIW05637.1"/>
    </source>
</evidence>
<feature type="transmembrane region" description="Helical" evidence="5">
    <location>
        <begin position="21"/>
        <end position="37"/>
    </location>
</feature>
<accession>A0A0D1YY69</accession>
<feature type="disulfide bond" evidence="4">
    <location>
        <begin position="430"/>
        <end position="438"/>
    </location>
</feature>
<dbReference type="InterPro" id="IPR000560">
    <property type="entry name" value="His_Pase_clade-2"/>
</dbReference>
<keyword evidence="4" id="KW-1015">Disulfide bond</keyword>
<reference evidence="6 7" key="1">
    <citation type="submission" date="2015-01" db="EMBL/GenBank/DDBJ databases">
        <title>The Genome Sequence of Ochroconis gallopava CBS43764.</title>
        <authorList>
            <consortium name="The Broad Institute Genomics Platform"/>
            <person name="Cuomo C."/>
            <person name="de Hoog S."/>
            <person name="Gorbushina A."/>
            <person name="Stielow B."/>
            <person name="Teixiera M."/>
            <person name="Abouelleil A."/>
            <person name="Chapman S.B."/>
            <person name="Priest M."/>
            <person name="Young S.K."/>
            <person name="Wortman J."/>
            <person name="Nusbaum C."/>
            <person name="Birren B."/>
        </authorList>
    </citation>
    <scope>NUCLEOTIDE SEQUENCE [LARGE SCALE GENOMIC DNA]</scope>
    <source>
        <strain evidence="6 7">CBS 43764</strain>
    </source>
</reference>
<evidence type="ECO:0000256" key="1">
    <source>
        <dbReference type="ARBA" id="ARBA00022801"/>
    </source>
</evidence>
<dbReference type="Proteomes" id="UP000053259">
    <property type="component" value="Unassembled WGS sequence"/>
</dbReference>